<evidence type="ECO:0000313" key="2">
    <source>
        <dbReference type="Proteomes" id="UP000246464"/>
    </source>
</evidence>
<organism evidence="1 2">
    <name type="scientific">Scophthalmus maximus</name>
    <name type="common">Turbot</name>
    <name type="synonym">Psetta maxima</name>
    <dbReference type="NCBI Taxonomy" id="52904"/>
    <lineage>
        <taxon>Eukaryota</taxon>
        <taxon>Metazoa</taxon>
        <taxon>Chordata</taxon>
        <taxon>Craniata</taxon>
        <taxon>Vertebrata</taxon>
        <taxon>Euteleostomi</taxon>
        <taxon>Actinopterygii</taxon>
        <taxon>Neopterygii</taxon>
        <taxon>Teleostei</taxon>
        <taxon>Neoteleostei</taxon>
        <taxon>Acanthomorphata</taxon>
        <taxon>Carangaria</taxon>
        <taxon>Pleuronectiformes</taxon>
        <taxon>Pleuronectoidei</taxon>
        <taxon>Scophthalmidae</taxon>
        <taxon>Scophthalmus</taxon>
    </lineage>
</organism>
<accession>A0A2U9B2Z7</accession>
<sequence>MEKFSLLSFFRKLLMERMLNLLDLLRLFVAGAKSSENHSHSQCRVFVKMKRLDARHESKS</sequence>
<protein>
    <submittedName>
        <fullName evidence="1">Uncharacterized protein</fullName>
    </submittedName>
</protein>
<dbReference type="EMBL" id="CP026244">
    <property type="protein sequence ID" value="AWO98314.1"/>
    <property type="molecule type" value="Genomic_DNA"/>
</dbReference>
<gene>
    <name evidence="1" type="ORF">SMAX5B_018712</name>
</gene>
<name>A0A2U9B2Z7_SCOMX</name>
<evidence type="ECO:0000313" key="1">
    <source>
        <dbReference type="EMBL" id="AWO98314.1"/>
    </source>
</evidence>
<keyword evidence="2" id="KW-1185">Reference proteome</keyword>
<dbReference type="Proteomes" id="UP000246464">
    <property type="component" value="Chromosome 2"/>
</dbReference>
<reference evidence="1 2" key="1">
    <citation type="submission" date="2017-12" db="EMBL/GenBank/DDBJ databases">
        <title>Integrating genomic resources of turbot (Scophthalmus maximus) in depth evaluation of genetic and physical mapping variation across individuals.</title>
        <authorList>
            <person name="Martinez P."/>
        </authorList>
    </citation>
    <scope>NUCLEOTIDE SEQUENCE [LARGE SCALE GENOMIC DNA]</scope>
</reference>
<dbReference type="AlphaFoldDB" id="A0A2U9B2Z7"/>
<proteinExistence type="predicted"/>